<dbReference type="Proteomes" id="UP001240236">
    <property type="component" value="Unassembled WGS sequence"/>
</dbReference>
<keyword evidence="2" id="KW-1185">Reference proteome</keyword>
<dbReference type="EMBL" id="JAUSUZ010000001">
    <property type="protein sequence ID" value="MDQ0364483.1"/>
    <property type="molecule type" value="Genomic_DNA"/>
</dbReference>
<name>A0AAE3VUM9_9ACTN</name>
<accession>A0AAE3VUM9</accession>
<evidence type="ECO:0000313" key="1">
    <source>
        <dbReference type="EMBL" id="MDQ0364483.1"/>
    </source>
</evidence>
<organism evidence="1 2">
    <name type="scientific">Catenuloplanes indicus</name>
    <dbReference type="NCBI Taxonomy" id="137267"/>
    <lineage>
        <taxon>Bacteria</taxon>
        <taxon>Bacillati</taxon>
        <taxon>Actinomycetota</taxon>
        <taxon>Actinomycetes</taxon>
        <taxon>Micromonosporales</taxon>
        <taxon>Micromonosporaceae</taxon>
        <taxon>Catenuloplanes</taxon>
    </lineage>
</organism>
<gene>
    <name evidence="1" type="ORF">J2S42_001152</name>
</gene>
<reference evidence="1 2" key="1">
    <citation type="submission" date="2023-07" db="EMBL/GenBank/DDBJ databases">
        <title>Sequencing the genomes of 1000 actinobacteria strains.</title>
        <authorList>
            <person name="Klenk H.-P."/>
        </authorList>
    </citation>
    <scope>NUCLEOTIDE SEQUENCE [LARGE SCALE GENOMIC DNA]</scope>
    <source>
        <strain evidence="1 2">DSM 44709</strain>
    </source>
</reference>
<protein>
    <submittedName>
        <fullName evidence="1">Uncharacterized protein</fullName>
    </submittedName>
</protein>
<dbReference type="AlphaFoldDB" id="A0AAE3VUM9"/>
<proteinExistence type="predicted"/>
<evidence type="ECO:0000313" key="2">
    <source>
        <dbReference type="Proteomes" id="UP001240236"/>
    </source>
</evidence>
<comment type="caution">
    <text evidence="1">The sequence shown here is derived from an EMBL/GenBank/DDBJ whole genome shotgun (WGS) entry which is preliminary data.</text>
</comment>
<sequence>MECFYRRRRALTKGATEARSSKAIRQTIMELPNYP</sequence>